<organism evidence="6 7">
    <name type="scientific">Brevundimonas mediterranea</name>
    <dbReference type="NCBI Taxonomy" id="74329"/>
    <lineage>
        <taxon>Bacteria</taxon>
        <taxon>Pseudomonadati</taxon>
        <taxon>Pseudomonadota</taxon>
        <taxon>Alphaproteobacteria</taxon>
        <taxon>Caulobacterales</taxon>
        <taxon>Caulobacteraceae</taxon>
        <taxon>Brevundimonas</taxon>
    </lineage>
</organism>
<evidence type="ECO:0000256" key="1">
    <source>
        <dbReference type="ARBA" id="ARBA00005854"/>
    </source>
</evidence>
<dbReference type="CDD" id="cd12187">
    <property type="entry name" value="LDH_like_1"/>
    <property type="match status" value="1"/>
</dbReference>
<dbReference type="SUPFAM" id="SSF52283">
    <property type="entry name" value="Formate/glycerate dehydrogenase catalytic domain-like"/>
    <property type="match status" value="1"/>
</dbReference>
<gene>
    <name evidence="6" type="ORF">GGR11_002653</name>
</gene>
<dbReference type="EC" id="1.1.1.28" evidence="6"/>
<dbReference type="Gene3D" id="3.40.50.720">
    <property type="entry name" value="NAD(P)-binding Rossmann-like Domain"/>
    <property type="match status" value="2"/>
</dbReference>
<dbReference type="EMBL" id="JACIDA010000002">
    <property type="protein sequence ID" value="MBB3873100.1"/>
    <property type="molecule type" value="Genomic_DNA"/>
</dbReference>
<protein>
    <submittedName>
        <fullName evidence="6">D-lactate dehydrogenase</fullName>
        <ecNumber evidence="6">1.1.1.28</ecNumber>
    </submittedName>
</protein>
<sequence length="345" mass="36406">MKIVIFETEQWEAAACGRLAGTHALACTPEPLRPDNVARFADAEVISPFVHSDLSAAVLAGMLRLRMIATRSTGYDHIDLAYCREAGITVCNVPDYGDHTVAEHAFALLLALCRRIPEATERVRRGDVRARDLRGVELTGKTLGVIGAGRVGRRVLQIARGFGMRTLASDPSPDAAARKDPDFHAVPLPELLAASDVISLHAPGGSGLRLSDPEFALMKTGALLINTARGGAVDPAALLRALSSGRLAGAGLDVIAEEQAFGDEAEVFRQDAQVDPARLRALLADHALVRLPNVLVTPHIAYNTQEAVDRIIETTLGNIEAYAAGAARNVVTAVTPASPSPGGAT</sequence>
<comment type="caution">
    <text evidence="6">The sequence shown here is derived from an EMBL/GenBank/DDBJ whole genome shotgun (WGS) entry which is preliminary data.</text>
</comment>
<comment type="similarity">
    <text evidence="1 3">Belongs to the D-isomer specific 2-hydroxyacid dehydrogenase family.</text>
</comment>
<dbReference type="Pfam" id="PF02826">
    <property type="entry name" value="2-Hacid_dh_C"/>
    <property type="match status" value="1"/>
</dbReference>
<feature type="domain" description="D-isomer specific 2-hydroxyacid dehydrogenase NAD-binding" evidence="5">
    <location>
        <begin position="106"/>
        <end position="301"/>
    </location>
</feature>
<dbReference type="RefSeq" id="WP_183197616.1">
    <property type="nucleotide sequence ID" value="NZ_JACIDA010000002.1"/>
</dbReference>
<evidence type="ECO:0000259" key="4">
    <source>
        <dbReference type="Pfam" id="PF00389"/>
    </source>
</evidence>
<proteinExistence type="inferred from homology"/>
<keyword evidence="2" id="KW-0520">NAD</keyword>
<dbReference type="PANTHER" id="PTHR43026:SF1">
    <property type="entry name" value="2-HYDROXYACID DEHYDROGENASE HOMOLOG 1-RELATED"/>
    <property type="match status" value="1"/>
</dbReference>
<dbReference type="InterPro" id="IPR006139">
    <property type="entry name" value="D-isomer_2_OHA_DH_cat_dom"/>
</dbReference>
<evidence type="ECO:0000313" key="6">
    <source>
        <dbReference type="EMBL" id="MBB3873100.1"/>
    </source>
</evidence>
<evidence type="ECO:0000256" key="3">
    <source>
        <dbReference type="RuleBase" id="RU003719"/>
    </source>
</evidence>
<keyword evidence="3 6" id="KW-0560">Oxidoreductase</keyword>
<dbReference type="Pfam" id="PF00389">
    <property type="entry name" value="2-Hacid_dh"/>
    <property type="match status" value="1"/>
</dbReference>
<dbReference type="AlphaFoldDB" id="A0A7W6F0K7"/>
<dbReference type="GO" id="GO:0051287">
    <property type="term" value="F:NAD binding"/>
    <property type="evidence" value="ECO:0007669"/>
    <property type="project" value="InterPro"/>
</dbReference>
<dbReference type="SUPFAM" id="SSF51735">
    <property type="entry name" value="NAD(P)-binding Rossmann-fold domains"/>
    <property type="match status" value="1"/>
</dbReference>
<evidence type="ECO:0000313" key="7">
    <source>
        <dbReference type="Proteomes" id="UP000532936"/>
    </source>
</evidence>
<dbReference type="InterPro" id="IPR058205">
    <property type="entry name" value="D-LDH-like"/>
</dbReference>
<evidence type="ECO:0000259" key="5">
    <source>
        <dbReference type="Pfam" id="PF02826"/>
    </source>
</evidence>
<dbReference type="GO" id="GO:0008720">
    <property type="term" value="F:D-lactate dehydrogenase (NAD+) activity"/>
    <property type="evidence" value="ECO:0007669"/>
    <property type="project" value="UniProtKB-EC"/>
</dbReference>
<dbReference type="PANTHER" id="PTHR43026">
    <property type="entry name" value="2-HYDROXYACID DEHYDROGENASE HOMOLOG 1-RELATED"/>
    <property type="match status" value="1"/>
</dbReference>
<dbReference type="InterPro" id="IPR006140">
    <property type="entry name" value="D-isomer_DH_NAD-bd"/>
</dbReference>
<evidence type="ECO:0000256" key="2">
    <source>
        <dbReference type="ARBA" id="ARBA00023027"/>
    </source>
</evidence>
<reference evidence="6 7" key="1">
    <citation type="submission" date="2020-08" db="EMBL/GenBank/DDBJ databases">
        <title>Genomic Encyclopedia of Type Strains, Phase IV (KMG-IV): sequencing the most valuable type-strain genomes for metagenomic binning, comparative biology and taxonomic classification.</title>
        <authorList>
            <person name="Goeker M."/>
        </authorList>
    </citation>
    <scope>NUCLEOTIDE SEQUENCE [LARGE SCALE GENOMIC DNA]</scope>
    <source>
        <strain evidence="6 7">DSM 14878</strain>
    </source>
</reference>
<accession>A0A7W6F0K7</accession>
<name>A0A7W6F0K7_9CAUL</name>
<feature type="domain" description="D-isomer specific 2-hydroxyacid dehydrogenase catalytic" evidence="4">
    <location>
        <begin position="23"/>
        <end position="331"/>
    </location>
</feature>
<dbReference type="InterPro" id="IPR036291">
    <property type="entry name" value="NAD(P)-bd_dom_sf"/>
</dbReference>
<dbReference type="Proteomes" id="UP000532936">
    <property type="component" value="Unassembled WGS sequence"/>
</dbReference>